<name>A0A501PM58_9PROT</name>
<dbReference type="OrthoDB" id="9176789at2"/>
<dbReference type="NCBIfam" id="TIGR00229">
    <property type="entry name" value="sensory_box"/>
    <property type="match status" value="1"/>
</dbReference>
<dbReference type="InterPro" id="IPR013656">
    <property type="entry name" value="PAS_4"/>
</dbReference>
<gene>
    <name evidence="4" type="ORF">FIV46_04710</name>
</gene>
<dbReference type="Pfam" id="PF08448">
    <property type="entry name" value="PAS_4"/>
    <property type="match status" value="1"/>
</dbReference>
<evidence type="ECO:0000313" key="4">
    <source>
        <dbReference type="EMBL" id="TPD61513.1"/>
    </source>
</evidence>
<dbReference type="EMBL" id="VFIY01000005">
    <property type="protein sequence ID" value="TPD61513.1"/>
    <property type="molecule type" value="Genomic_DNA"/>
</dbReference>
<dbReference type="Gene3D" id="1.10.3210.10">
    <property type="entry name" value="Hypothetical protein af1432"/>
    <property type="match status" value="1"/>
</dbReference>
<dbReference type="InterPro" id="IPR037522">
    <property type="entry name" value="HD_GYP_dom"/>
</dbReference>
<feature type="transmembrane region" description="Helical" evidence="1">
    <location>
        <begin position="12"/>
        <end position="32"/>
    </location>
</feature>
<feature type="domain" description="HD-GYP" evidence="3">
    <location>
        <begin position="499"/>
        <end position="694"/>
    </location>
</feature>
<evidence type="ECO:0000256" key="1">
    <source>
        <dbReference type="SAM" id="Phobius"/>
    </source>
</evidence>
<keyword evidence="1" id="KW-0812">Transmembrane</keyword>
<accession>A0A501PM58</accession>
<reference evidence="5" key="1">
    <citation type="submission" date="2019-06" db="EMBL/GenBank/DDBJ databases">
        <title>The complete genome of Emcibacter congregatus ZYLT.</title>
        <authorList>
            <person name="Zhao Z."/>
        </authorList>
    </citation>
    <scope>NUCLEOTIDE SEQUENCE [LARGE SCALE GENOMIC DNA]</scope>
    <source>
        <strain evidence="5">MCCC 1A06723</strain>
    </source>
</reference>
<feature type="domain" description="PAS" evidence="2">
    <location>
        <begin position="377"/>
        <end position="451"/>
    </location>
</feature>
<dbReference type="InterPro" id="IPR035965">
    <property type="entry name" value="PAS-like_dom_sf"/>
</dbReference>
<dbReference type="InterPro" id="IPR000014">
    <property type="entry name" value="PAS"/>
</dbReference>
<dbReference type="SMART" id="SM00091">
    <property type="entry name" value="PAS"/>
    <property type="match status" value="1"/>
</dbReference>
<dbReference type="Proteomes" id="UP000319148">
    <property type="component" value="Unassembled WGS sequence"/>
</dbReference>
<dbReference type="InterPro" id="IPR052020">
    <property type="entry name" value="Cyclic_di-GMP/3'3'-cGAMP_PDE"/>
</dbReference>
<sequence length="704" mass="77263">MADNSFWKVRSAGTAISVLVLAAAVAAMIFAFRFAEAEKERDQLVWQNQMSVILAGRQAAIEEWLAEQTTSLQKLTDNAALRIYLAGVADMPEDQASRTDDQLAQMEYLGNQLKGHALRNGFVPPRLEESREIGASLDVARVAGLALTNAQGQVLVSTSEMPSVTRAVAAYMEAGAGTEPLVYGPYPAENAQPVIAFVAPVYGVQEDEDSAAIGFAVGIKLLDQGFFRKLNQPGDMSRTARTYLVRDRAGVVQYLSPVEMKNGDVNAPLTFMLDEKTPSLAASFVLENPGGFAERINYEGDRVLVTGRQIAGTDWSLVRTVDSTEVLGRVETRRRNILWISGLIILTVTVLLLLIWRHGVSVRVSQAAERQRVLAAKYEKLSHFMEVVTDSQPTSITAVDEEGHYTFANRQAEKEIGMARQDIIGQPLKKMLEAAAAREAAAHCQEVLDEDRAVSTLLTREDGRMTLKADYLPLNVGGEKGVLMVMEDLTQLVRERERREQALKNLIQTLTMIIDSRDPYSANHSARVAEVAGTIAREMECDDVTVETVEIAGALMNLGKILVPREVLTRPGELSSEELMTVRESIQKSADMLEGLDFEGPVVETLRQIRAHWDGSGMPAGLAGEDILLSARIVAVANAFVAMVSSRAHRPGLDMEESALVLMNDAEKIYDRRPVSSLLNYLENRGGIEQWKSFGVFDAPVDEA</sequence>
<evidence type="ECO:0000259" key="2">
    <source>
        <dbReference type="PROSITE" id="PS50112"/>
    </source>
</evidence>
<dbReference type="InterPro" id="IPR003607">
    <property type="entry name" value="HD/PDEase_dom"/>
</dbReference>
<feature type="transmembrane region" description="Helical" evidence="1">
    <location>
        <begin position="337"/>
        <end position="356"/>
    </location>
</feature>
<comment type="caution">
    <text evidence="4">The sequence shown here is derived from an EMBL/GenBank/DDBJ whole genome shotgun (WGS) entry which is preliminary data.</text>
</comment>
<dbReference type="GO" id="GO:0008081">
    <property type="term" value="F:phosphoric diester hydrolase activity"/>
    <property type="evidence" value="ECO:0007669"/>
    <property type="project" value="UniProtKB-ARBA"/>
</dbReference>
<dbReference type="SUPFAM" id="SSF109604">
    <property type="entry name" value="HD-domain/PDEase-like"/>
    <property type="match status" value="1"/>
</dbReference>
<evidence type="ECO:0000313" key="5">
    <source>
        <dbReference type="Proteomes" id="UP000319148"/>
    </source>
</evidence>
<dbReference type="RefSeq" id="WP_139938909.1">
    <property type="nucleotide sequence ID" value="NZ_JBHSYP010000003.1"/>
</dbReference>
<dbReference type="PROSITE" id="PS50112">
    <property type="entry name" value="PAS"/>
    <property type="match status" value="1"/>
</dbReference>
<dbReference type="PROSITE" id="PS51832">
    <property type="entry name" value="HD_GYP"/>
    <property type="match status" value="1"/>
</dbReference>
<dbReference type="Pfam" id="PF13487">
    <property type="entry name" value="HD_5"/>
    <property type="match status" value="1"/>
</dbReference>
<evidence type="ECO:0000259" key="3">
    <source>
        <dbReference type="PROSITE" id="PS51832"/>
    </source>
</evidence>
<dbReference type="Gene3D" id="3.30.450.20">
    <property type="entry name" value="PAS domain"/>
    <property type="match status" value="1"/>
</dbReference>
<protein>
    <submittedName>
        <fullName evidence="4">PAS domain S-box protein</fullName>
    </submittedName>
</protein>
<keyword evidence="5" id="KW-1185">Reference proteome</keyword>
<keyword evidence="1" id="KW-1133">Transmembrane helix</keyword>
<dbReference type="AlphaFoldDB" id="A0A501PM58"/>
<proteinExistence type="predicted"/>
<organism evidence="4 5">
    <name type="scientific">Emcibacter nanhaiensis</name>
    <dbReference type="NCBI Taxonomy" id="1505037"/>
    <lineage>
        <taxon>Bacteria</taxon>
        <taxon>Pseudomonadati</taxon>
        <taxon>Pseudomonadota</taxon>
        <taxon>Alphaproteobacteria</taxon>
        <taxon>Emcibacterales</taxon>
        <taxon>Emcibacteraceae</taxon>
        <taxon>Emcibacter</taxon>
    </lineage>
</organism>
<dbReference type="PANTHER" id="PTHR45228">
    <property type="entry name" value="CYCLIC DI-GMP PHOSPHODIESTERASE TM_0186-RELATED"/>
    <property type="match status" value="1"/>
</dbReference>
<dbReference type="SUPFAM" id="SSF55785">
    <property type="entry name" value="PYP-like sensor domain (PAS domain)"/>
    <property type="match status" value="1"/>
</dbReference>
<dbReference type="SMART" id="SM00471">
    <property type="entry name" value="HDc"/>
    <property type="match status" value="1"/>
</dbReference>
<dbReference type="CDD" id="cd00077">
    <property type="entry name" value="HDc"/>
    <property type="match status" value="1"/>
</dbReference>
<keyword evidence="1" id="KW-0472">Membrane</keyword>